<keyword evidence="2" id="KW-1133">Transmembrane helix</keyword>
<evidence type="ECO:0000256" key="1">
    <source>
        <dbReference type="SAM" id="MobiDB-lite"/>
    </source>
</evidence>
<dbReference type="Pfam" id="PF11167">
    <property type="entry name" value="DUF2953"/>
    <property type="match status" value="1"/>
</dbReference>
<gene>
    <name evidence="3" type="ORF">XD72_1728</name>
    <name evidence="4" type="ORF">XE07_1107</name>
</gene>
<keyword evidence="2" id="KW-0812">Transmembrane</keyword>
<evidence type="ECO:0000313" key="3">
    <source>
        <dbReference type="EMBL" id="KUK43914.1"/>
    </source>
</evidence>
<evidence type="ECO:0000313" key="6">
    <source>
        <dbReference type="Proteomes" id="UP000057043"/>
    </source>
</evidence>
<evidence type="ECO:0000313" key="4">
    <source>
        <dbReference type="EMBL" id="KUK96436.1"/>
    </source>
</evidence>
<dbReference type="InterPro" id="IPR021338">
    <property type="entry name" value="DUF2953"/>
</dbReference>
<sequence length="218" mass="24168">MPQPTILSSALLILLLLFILLALLLLVPIDLEGRITRGGDEPETRMRIVWLFGRLTKDVFSGSDEREPSKKGEKPASEKREEGDKKEREEGVRGSFRVALEVLRTEAILGSLARLLRGLFGAIRVQFLRIDLDIGLSDPAETGEAVGLLWAALAPLEGLAPVRVRIVPSFSDERLEGSVEGKLWIVPIKIVPPLALFILSPPVWRAGWRGIRARRGKK</sequence>
<reference evidence="4" key="1">
    <citation type="journal article" date="2015" name="MBio">
        <title>Genome-resolved metagenomic analysis reveals roles for candidate phyla and other microbial community members in biogeochemical transformations in oil reservoirs.</title>
        <authorList>
            <person name="Hu P."/>
            <person name="Tom L."/>
            <person name="Singh A."/>
            <person name="Thomas B.C."/>
            <person name="Baker B.J."/>
            <person name="Piceno Y.M."/>
            <person name="Andersen G.L."/>
            <person name="Banfield J.F."/>
        </authorList>
    </citation>
    <scope>NUCLEOTIDE SEQUENCE [LARGE SCALE GENOMIC DNA]</scope>
    <source>
        <strain evidence="4">56_747</strain>
    </source>
</reference>
<protein>
    <recommendedName>
        <fullName evidence="7">DUF2953 domain-containing protein</fullName>
    </recommendedName>
</protein>
<evidence type="ECO:0000313" key="5">
    <source>
        <dbReference type="Proteomes" id="UP000053961"/>
    </source>
</evidence>
<dbReference type="Proteomes" id="UP000057043">
    <property type="component" value="Unassembled WGS sequence"/>
</dbReference>
<feature type="region of interest" description="Disordered" evidence="1">
    <location>
        <begin position="61"/>
        <end position="88"/>
    </location>
</feature>
<dbReference type="PATRIC" id="fig|301375.6.peg.2519"/>
<feature type="transmembrane region" description="Helical" evidence="2">
    <location>
        <begin position="6"/>
        <end position="27"/>
    </location>
</feature>
<comment type="caution">
    <text evidence="4">The sequence shown here is derived from an EMBL/GenBank/DDBJ whole genome shotgun (WGS) entry which is preliminary data.</text>
</comment>
<dbReference type="Proteomes" id="UP000053961">
    <property type="component" value="Unassembled WGS sequence"/>
</dbReference>
<evidence type="ECO:0000256" key="2">
    <source>
        <dbReference type="SAM" id="Phobius"/>
    </source>
</evidence>
<reference evidence="5 6" key="2">
    <citation type="journal article" date="2015" name="MBio">
        <title>Genome-Resolved Metagenomic Analysis Reveals Roles for Candidate Phyla and Other Microbial Community Members in Biogeochemical Transformations in Oil Reservoirs.</title>
        <authorList>
            <person name="Hu P."/>
            <person name="Tom L."/>
            <person name="Singh A."/>
            <person name="Thomas B.C."/>
            <person name="Baker B.J."/>
            <person name="Piceno Y.M."/>
            <person name="Andersen G.L."/>
            <person name="Banfield J.F."/>
        </authorList>
    </citation>
    <scope>NUCLEOTIDE SEQUENCE [LARGE SCALE GENOMIC DNA]</scope>
    <source>
        <strain evidence="3">57_489</strain>
    </source>
</reference>
<accession>A0A101IJJ9</accession>
<dbReference type="EMBL" id="LGHB01000013">
    <property type="protein sequence ID" value="KUK96436.1"/>
    <property type="molecule type" value="Genomic_DNA"/>
</dbReference>
<proteinExistence type="predicted"/>
<evidence type="ECO:0008006" key="7">
    <source>
        <dbReference type="Google" id="ProtNLM"/>
    </source>
</evidence>
<organism evidence="4 5">
    <name type="scientific">Methanothrix harundinacea</name>
    <dbReference type="NCBI Taxonomy" id="301375"/>
    <lineage>
        <taxon>Archaea</taxon>
        <taxon>Methanobacteriati</taxon>
        <taxon>Methanobacteriota</taxon>
        <taxon>Stenosarchaea group</taxon>
        <taxon>Methanomicrobia</taxon>
        <taxon>Methanotrichales</taxon>
        <taxon>Methanotrichaceae</taxon>
        <taxon>Methanothrix</taxon>
    </lineage>
</organism>
<keyword evidence="2" id="KW-0472">Membrane</keyword>
<dbReference type="EMBL" id="LGFT01000042">
    <property type="protein sequence ID" value="KUK43914.1"/>
    <property type="molecule type" value="Genomic_DNA"/>
</dbReference>
<feature type="compositionally biased region" description="Basic and acidic residues" evidence="1">
    <location>
        <begin position="63"/>
        <end position="88"/>
    </location>
</feature>
<dbReference type="AlphaFoldDB" id="A0A101IJJ9"/>
<name>A0A101IJJ9_9EURY</name>